<dbReference type="RefSeq" id="WP_015711813.1">
    <property type="nucleotide sequence ID" value="NC_015577.1"/>
</dbReference>
<keyword evidence="5 8" id="KW-0689">Ribosomal protein</keyword>
<dbReference type="InterPro" id="IPR036510">
    <property type="entry name" value="Ribosomal_bS20_sf"/>
</dbReference>
<dbReference type="SUPFAM" id="SSF46992">
    <property type="entry name" value="Ribosomal protein S20"/>
    <property type="match status" value="1"/>
</dbReference>
<evidence type="ECO:0000256" key="2">
    <source>
        <dbReference type="ARBA" id="ARBA00007634"/>
    </source>
</evidence>
<protein>
    <recommendedName>
        <fullName evidence="7 8">Small ribosomal subunit protein bS20</fullName>
    </recommendedName>
</protein>
<dbReference type="Proteomes" id="UP000009222">
    <property type="component" value="Chromosome"/>
</dbReference>
<evidence type="ECO:0000313" key="10">
    <source>
        <dbReference type="EMBL" id="AEF80053.1"/>
    </source>
</evidence>
<dbReference type="PANTHER" id="PTHR33398:SF1">
    <property type="entry name" value="SMALL RIBOSOMAL SUBUNIT PROTEIN BS20C"/>
    <property type="match status" value="1"/>
</dbReference>
<evidence type="ECO:0000256" key="9">
    <source>
        <dbReference type="SAM" id="MobiDB-lite"/>
    </source>
</evidence>
<evidence type="ECO:0000313" key="11">
    <source>
        <dbReference type="Proteomes" id="UP000009222"/>
    </source>
</evidence>
<keyword evidence="11" id="KW-1185">Reference proteome</keyword>
<feature type="compositionally biased region" description="Basic and acidic residues" evidence="9">
    <location>
        <begin position="1"/>
        <end position="19"/>
    </location>
</feature>
<feature type="region of interest" description="Disordered" evidence="9">
    <location>
        <begin position="1"/>
        <end position="30"/>
    </location>
</feature>
<reference evidence="11" key="1">
    <citation type="submission" date="2009-12" db="EMBL/GenBank/DDBJ databases">
        <title>Complete sequence of Treponema azotonutricium strain ZAS-9.</title>
        <authorList>
            <person name="Tetu S.G."/>
            <person name="Matson E."/>
            <person name="Ren Q."/>
            <person name="Seshadri R."/>
            <person name="Elbourne L."/>
            <person name="Hassan K.A."/>
            <person name="Durkin A."/>
            <person name="Radune D."/>
            <person name="Mohamoud Y."/>
            <person name="Shay R."/>
            <person name="Jin S."/>
            <person name="Zhang X."/>
            <person name="Lucey K."/>
            <person name="Ballor N.R."/>
            <person name="Ottesen E."/>
            <person name="Rosenthal R."/>
            <person name="Allen A."/>
            <person name="Leadbetter J.R."/>
            <person name="Paulsen I.T."/>
        </authorList>
    </citation>
    <scope>NUCLEOTIDE SEQUENCE [LARGE SCALE GENOMIC DNA]</scope>
    <source>
        <strain evidence="11">ATCC BAA-888 / DSM 13862 / ZAS-9</strain>
    </source>
</reference>
<evidence type="ECO:0000256" key="5">
    <source>
        <dbReference type="ARBA" id="ARBA00022980"/>
    </source>
</evidence>
<gene>
    <name evidence="8 10" type="primary">rpsT</name>
    <name evidence="10" type="ordered locus">TREAZ_0109</name>
</gene>
<evidence type="ECO:0000256" key="7">
    <source>
        <dbReference type="ARBA" id="ARBA00035136"/>
    </source>
</evidence>
<dbReference type="OrthoDB" id="9808392at2"/>
<comment type="function">
    <text evidence="1 8">Binds directly to 16S ribosomal RNA.</text>
</comment>
<dbReference type="GO" id="GO:0006412">
    <property type="term" value="P:translation"/>
    <property type="evidence" value="ECO:0007669"/>
    <property type="project" value="UniProtKB-UniRule"/>
</dbReference>
<organism evidence="10 11">
    <name type="scientific">Leadbettera azotonutricia (strain ATCC BAA-888 / DSM 13862 / ZAS-9)</name>
    <name type="common">Treponema azotonutricium</name>
    <dbReference type="NCBI Taxonomy" id="545695"/>
    <lineage>
        <taxon>Bacteria</taxon>
        <taxon>Pseudomonadati</taxon>
        <taxon>Spirochaetota</taxon>
        <taxon>Spirochaetia</taxon>
        <taxon>Spirochaetales</taxon>
        <taxon>Breznakiellaceae</taxon>
        <taxon>Leadbettera</taxon>
    </lineage>
</organism>
<dbReference type="PANTHER" id="PTHR33398">
    <property type="entry name" value="30S RIBOSOMAL PROTEIN S20"/>
    <property type="match status" value="1"/>
</dbReference>
<keyword evidence="4 8" id="KW-0694">RNA-binding</keyword>
<evidence type="ECO:0000256" key="4">
    <source>
        <dbReference type="ARBA" id="ARBA00022884"/>
    </source>
</evidence>
<reference evidence="10 11" key="2">
    <citation type="journal article" date="2011" name="ISME J.">
        <title>RNA-seq reveals cooperative metabolic interactions between two termite-gut spirochete species in co-culture.</title>
        <authorList>
            <person name="Rosenthal A.Z."/>
            <person name="Matson E.G."/>
            <person name="Eldar A."/>
            <person name="Leadbetter J.R."/>
        </authorList>
    </citation>
    <scope>NUCLEOTIDE SEQUENCE [LARGE SCALE GENOMIC DNA]</scope>
    <source>
        <strain evidence="11">ATCC BAA-888 / DSM 13862 / ZAS-9</strain>
    </source>
</reference>
<dbReference type="KEGG" id="taz:TREAZ_0109"/>
<dbReference type="Pfam" id="PF01649">
    <property type="entry name" value="Ribosomal_S20p"/>
    <property type="match status" value="1"/>
</dbReference>
<dbReference type="HOGENOM" id="CLU_160655_3_1_12"/>
<name>F5YFG8_LEAAZ</name>
<dbReference type="GO" id="GO:0015935">
    <property type="term" value="C:small ribosomal subunit"/>
    <property type="evidence" value="ECO:0007669"/>
    <property type="project" value="TreeGrafter"/>
</dbReference>
<dbReference type="Gene3D" id="1.20.58.110">
    <property type="entry name" value="Ribosomal protein S20"/>
    <property type="match status" value="1"/>
</dbReference>
<dbReference type="FunCoup" id="F5YFG8">
    <property type="interactions" value="330"/>
</dbReference>
<keyword evidence="3 8" id="KW-0699">rRNA-binding</keyword>
<dbReference type="InterPro" id="IPR002583">
    <property type="entry name" value="Ribosomal_bS20"/>
</dbReference>
<evidence type="ECO:0000256" key="3">
    <source>
        <dbReference type="ARBA" id="ARBA00022730"/>
    </source>
</evidence>
<dbReference type="AlphaFoldDB" id="F5YFG8"/>
<dbReference type="GO" id="GO:0070181">
    <property type="term" value="F:small ribosomal subunit rRNA binding"/>
    <property type="evidence" value="ECO:0007669"/>
    <property type="project" value="TreeGrafter"/>
</dbReference>
<accession>F5YFG8</accession>
<evidence type="ECO:0000256" key="8">
    <source>
        <dbReference type="HAMAP-Rule" id="MF_00500"/>
    </source>
</evidence>
<proteinExistence type="inferred from homology"/>
<dbReference type="HAMAP" id="MF_00500">
    <property type="entry name" value="Ribosomal_bS20"/>
    <property type="match status" value="1"/>
</dbReference>
<dbReference type="InParanoid" id="F5YFG8"/>
<dbReference type="NCBIfam" id="TIGR00029">
    <property type="entry name" value="S20"/>
    <property type="match status" value="1"/>
</dbReference>
<sequence length="91" mass="10228">MAKKSSSAEKRHRQSEERRIRNKSVKSSVRTSAKKFVVLAQKKNVGEAETALKDMIRKIDSAAQKGIIKKNAASRKKSRMQLLFNSVKAAQ</sequence>
<keyword evidence="6 8" id="KW-0687">Ribonucleoprotein</keyword>
<evidence type="ECO:0000256" key="1">
    <source>
        <dbReference type="ARBA" id="ARBA00003134"/>
    </source>
</evidence>
<evidence type="ECO:0000256" key="6">
    <source>
        <dbReference type="ARBA" id="ARBA00023274"/>
    </source>
</evidence>
<comment type="similarity">
    <text evidence="2 8">Belongs to the bacterial ribosomal protein bS20 family.</text>
</comment>
<dbReference type="STRING" id="545695.TREAZ_0109"/>
<dbReference type="EMBL" id="CP001841">
    <property type="protein sequence ID" value="AEF80053.1"/>
    <property type="molecule type" value="Genomic_DNA"/>
</dbReference>
<dbReference type="GO" id="GO:0003735">
    <property type="term" value="F:structural constituent of ribosome"/>
    <property type="evidence" value="ECO:0007669"/>
    <property type="project" value="InterPro"/>
</dbReference>
<dbReference type="eggNOG" id="COG0268">
    <property type="taxonomic scope" value="Bacteria"/>
</dbReference>